<organism evidence="2">
    <name type="scientific">Pseudomonas syringae</name>
    <dbReference type="NCBI Taxonomy" id="317"/>
    <lineage>
        <taxon>Bacteria</taxon>
        <taxon>Pseudomonadati</taxon>
        <taxon>Pseudomonadota</taxon>
        <taxon>Gammaproteobacteria</taxon>
        <taxon>Pseudomonadales</taxon>
        <taxon>Pseudomonadaceae</taxon>
        <taxon>Pseudomonas</taxon>
    </lineage>
</organism>
<keyword evidence="2" id="KW-0614">Plasmid</keyword>
<sequence length="223" mass="24802">MTDNLHFKHLSNPFHRVPVHNITLLDIQPADGGTATLTVEYQGTQTGLLGNHWSEAYRSYVGQVGYIVPGKPYASSLPGDPAVVQCRPYADQSLRRVYELDCTNDQYQMILLNFGPFPHHRAHRICAWRCDARPDGFVVPAGLILGPEGRFVADETKVVSVRVPPEFLLEARRVQMKPVELLESFIGDVSGIHNFANNPRADRFGSNGSDERDMAAGWSGRMA</sequence>
<dbReference type="EMBL" id="JQ418525">
    <property type="protein sequence ID" value="AFK89086.1"/>
    <property type="molecule type" value="Genomic_DNA"/>
</dbReference>
<reference evidence="2" key="1">
    <citation type="submission" date="2012-01" db="EMBL/GenBank/DDBJ databases">
        <authorList>
            <person name="Summers A.O."/>
            <person name="Wireman J."/>
        </authorList>
    </citation>
    <scope>NUCLEOTIDE SEQUENCE</scope>
    <source>
        <strain evidence="2">B76</strain>
        <plasmid evidence="2">pB76-81</plasmid>
    </source>
</reference>
<protein>
    <submittedName>
        <fullName evidence="2">Uncharacterized protein</fullName>
    </submittedName>
</protein>
<proteinExistence type="predicted"/>
<evidence type="ECO:0000256" key="1">
    <source>
        <dbReference type="SAM" id="MobiDB-lite"/>
    </source>
</evidence>
<geneLocation type="plasmid" evidence="2">
    <name>pB76-81</name>
</geneLocation>
<evidence type="ECO:0000313" key="2">
    <source>
        <dbReference type="EMBL" id="AFK89086.1"/>
    </source>
</evidence>
<feature type="region of interest" description="Disordered" evidence="1">
    <location>
        <begin position="200"/>
        <end position="223"/>
    </location>
</feature>
<name>I3W0F9_PSESX</name>
<dbReference type="AlphaFoldDB" id="I3W0F9"/>
<dbReference type="RefSeq" id="WP_015061809.1">
    <property type="nucleotide sequence ID" value="NC_019328.1"/>
</dbReference>
<accession>I3W0F9</accession>